<evidence type="ECO:0000313" key="3">
    <source>
        <dbReference type="Proteomes" id="UP000694408"/>
    </source>
</evidence>
<dbReference type="Ensembl" id="ENSJHYT00000016805.1">
    <property type="protein sequence ID" value="ENSJHYP00000013908.1"/>
    <property type="gene ID" value="ENSJHYG00000010775.1"/>
</dbReference>
<name>A0A8C5J448_JUNHY</name>
<feature type="domain" description="PPIase cyclophilin-type" evidence="1">
    <location>
        <begin position="17"/>
        <end position="54"/>
    </location>
</feature>
<dbReference type="InterPro" id="IPR002130">
    <property type="entry name" value="Cyclophilin-type_PPIase_dom"/>
</dbReference>
<dbReference type="SUPFAM" id="SSF50891">
    <property type="entry name" value="Cyclophilin-like"/>
    <property type="match status" value="1"/>
</dbReference>
<evidence type="ECO:0000259" key="1">
    <source>
        <dbReference type="Pfam" id="PF00160"/>
    </source>
</evidence>
<sequence length="74" mass="8316">SAVLHGLGLCGDHGGQLEHGPAPLHHLNFLKLGKVKHYNYCLIYNVQRDFIIQTPWELSRGGESIRKLKLANIE</sequence>
<accession>A0A8C5J448</accession>
<dbReference type="GO" id="GO:0003755">
    <property type="term" value="F:peptidyl-prolyl cis-trans isomerase activity"/>
    <property type="evidence" value="ECO:0007669"/>
    <property type="project" value="InterPro"/>
</dbReference>
<reference evidence="2" key="2">
    <citation type="submission" date="2025-09" db="UniProtKB">
        <authorList>
            <consortium name="Ensembl"/>
        </authorList>
    </citation>
    <scope>IDENTIFICATION</scope>
</reference>
<dbReference type="InterPro" id="IPR029000">
    <property type="entry name" value="Cyclophilin-like_dom_sf"/>
</dbReference>
<evidence type="ECO:0000313" key="2">
    <source>
        <dbReference type="Ensembl" id="ENSJHYP00000013908.1"/>
    </source>
</evidence>
<protein>
    <recommendedName>
        <fullName evidence="1">PPIase cyclophilin-type domain-containing protein</fullName>
    </recommendedName>
</protein>
<dbReference type="Proteomes" id="UP000694408">
    <property type="component" value="Unplaced"/>
</dbReference>
<keyword evidence="3" id="KW-1185">Reference proteome</keyword>
<organism evidence="2 3">
    <name type="scientific">Junco hyemalis</name>
    <name type="common">Dark-eyed junco</name>
    <dbReference type="NCBI Taxonomy" id="40217"/>
    <lineage>
        <taxon>Eukaryota</taxon>
        <taxon>Metazoa</taxon>
        <taxon>Chordata</taxon>
        <taxon>Craniata</taxon>
        <taxon>Vertebrata</taxon>
        <taxon>Euteleostomi</taxon>
        <taxon>Archelosauria</taxon>
        <taxon>Archosauria</taxon>
        <taxon>Dinosauria</taxon>
        <taxon>Saurischia</taxon>
        <taxon>Theropoda</taxon>
        <taxon>Coelurosauria</taxon>
        <taxon>Aves</taxon>
        <taxon>Neognathae</taxon>
        <taxon>Neoaves</taxon>
        <taxon>Telluraves</taxon>
        <taxon>Australaves</taxon>
        <taxon>Passeriformes</taxon>
        <taxon>Passerellidae</taxon>
        <taxon>Junco</taxon>
    </lineage>
</organism>
<dbReference type="Pfam" id="PF00160">
    <property type="entry name" value="Pro_isomerase"/>
    <property type="match status" value="1"/>
</dbReference>
<proteinExistence type="predicted"/>
<reference evidence="2" key="1">
    <citation type="submission" date="2025-08" db="UniProtKB">
        <authorList>
            <consortium name="Ensembl"/>
        </authorList>
    </citation>
    <scope>IDENTIFICATION</scope>
</reference>
<dbReference type="AlphaFoldDB" id="A0A8C5J448"/>